<evidence type="ECO:0000313" key="3">
    <source>
        <dbReference type="Proteomes" id="UP001183809"/>
    </source>
</evidence>
<proteinExistence type="predicted"/>
<accession>A0ABU2U1V4</accession>
<name>A0ABU2U1V4_9ACTN</name>
<reference evidence="3" key="1">
    <citation type="submission" date="2023-07" db="EMBL/GenBank/DDBJ databases">
        <title>30 novel species of actinomycetes from the DSMZ collection.</title>
        <authorList>
            <person name="Nouioui I."/>
        </authorList>
    </citation>
    <scope>NUCLEOTIDE SEQUENCE [LARGE SCALE GENOMIC DNA]</scope>
    <source>
        <strain evidence="3">DSM 41699</strain>
    </source>
</reference>
<dbReference type="EMBL" id="JAVREY010000047">
    <property type="protein sequence ID" value="MDT0467095.1"/>
    <property type="molecule type" value="Genomic_DNA"/>
</dbReference>
<protein>
    <submittedName>
        <fullName evidence="2">Alpha/beta hydrolase</fullName>
    </submittedName>
</protein>
<dbReference type="InterPro" id="IPR029058">
    <property type="entry name" value="AB_hydrolase_fold"/>
</dbReference>
<dbReference type="Pfam" id="PF12697">
    <property type="entry name" value="Abhydrolase_6"/>
    <property type="match status" value="1"/>
</dbReference>
<dbReference type="InterPro" id="IPR050228">
    <property type="entry name" value="Carboxylesterase_BioH"/>
</dbReference>
<dbReference type="RefSeq" id="WP_311698557.1">
    <property type="nucleotide sequence ID" value="NZ_JAVREY010000047.1"/>
</dbReference>
<comment type="caution">
    <text evidence="2">The sequence shown here is derived from an EMBL/GenBank/DDBJ whole genome shotgun (WGS) entry which is preliminary data.</text>
</comment>
<dbReference type="InterPro" id="IPR000073">
    <property type="entry name" value="AB_hydrolase_1"/>
</dbReference>
<dbReference type="Gene3D" id="3.40.50.1820">
    <property type="entry name" value="alpha/beta hydrolase"/>
    <property type="match status" value="1"/>
</dbReference>
<dbReference type="PANTHER" id="PTHR43194:SF2">
    <property type="entry name" value="PEROXISOMAL MEMBRANE PROTEIN LPX1"/>
    <property type="match status" value="1"/>
</dbReference>
<organism evidence="2 3">
    <name type="scientific">Streptomyces gibsoniae</name>
    <dbReference type="NCBI Taxonomy" id="3075529"/>
    <lineage>
        <taxon>Bacteria</taxon>
        <taxon>Bacillati</taxon>
        <taxon>Actinomycetota</taxon>
        <taxon>Actinomycetes</taxon>
        <taxon>Kitasatosporales</taxon>
        <taxon>Streptomycetaceae</taxon>
        <taxon>Streptomyces</taxon>
    </lineage>
</organism>
<sequence>MTHDTFERPFTPSGIQYLQAGDGDAGLLVFTHGWRDSALGWQWVIDELARSGAAAGWRVVSVQRKEVARRDEDTAGLLEDFASQVVEVVHHAKRPHERVVVVGQSMGGPVGELAAAQLPDLLAGLVLVTPAPLAGSPLPSDVVEAFKANGRELDRVTTALSRAQLAVSASDAVTLRFVISTPPETERASLQSLASWIGGHPLGRRQSSVTAPTLVVVTDDTFFPEEMLRTEVAGRFADSHVAEVRGAGHCPHLERPEAVAHVIAEFLTKL</sequence>
<dbReference type="Proteomes" id="UP001183809">
    <property type="component" value="Unassembled WGS sequence"/>
</dbReference>
<evidence type="ECO:0000259" key="1">
    <source>
        <dbReference type="Pfam" id="PF12697"/>
    </source>
</evidence>
<evidence type="ECO:0000313" key="2">
    <source>
        <dbReference type="EMBL" id="MDT0467095.1"/>
    </source>
</evidence>
<keyword evidence="2" id="KW-0378">Hydrolase</keyword>
<dbReference type="PANTHER" id="PTHR43194">
    <property type="entry name" value="HYDROLASE ALPHA/BETA FOLD FAMILY"/>
    <property type="match status" value="1"/>
</dbReference>
<gene>
    <name evidence="2" type="ORF">RM764_29520</name>
</gene>
<dbReference type="SUPFAM" id="SSF53474">
    <property type="entry name" value="alpha/beta-Hydrolases"/>
    <property type="match status" value="1"/>
</dbReference>
<keyword evidence="3" id="KW-1185">Reference proteome</keyword>
<feature type="domain" description="AB hydrolase-1" evidence="1">
    <location>
        <begin position="28"/>
        <end position="261"/>
    </location>
</feature>
<dbReference type="GO" id="GO:0016787">
    <property type="term" value="F:hydrolase activity"/>
    <property type="evidence" value="ECO:0007669"/>
    <property type="project" value="UniProtKB-KW"/>
</dbReference>